<name>A0A1D7U1I4_9HYPH</name>
<feature type="transmembrane region" description="Helical" evidence="5">
    <location>
        <begin position="98"/>
        <end position="115"/>
    </location>
</feature>
<dbReference type="GO" id="GO:0017004">
    <property type="term" value="P:cytochrome complex assembly"/>
    <property type="evidence" value="ECO:0007669"/>
    <property type="project" value="UniProtKB-KW"/>
</dbReference>
<keyword evidence="5" id="KW-0812">Transmembrane</keyword>
<evidence type="ECO:0000313" key="8">
    <source>
        <dbReference type="Proteomes" id="UP000094969"/>
    </source>
</evidence>
<evidence type="ECO:0000256" key="4">
    <source>
        <dbReference type="ARBA" id="ARBA00022803"/>
    </source>
</evidence>
<keyword evidence="2" id="KW-0677">Repeat</keyword>
<keyword evidence="4" id="KW-0802">TPR repeat</keyword>
<dbReference type="RefSeq" id="WP_069690453.1">
    <property type="nucleotide sequence ID" value="NZ_CP017147.1"/>
</dbReference>
<gene>
    <name evidence="7" type="ORF">BHK69_12870</name>
</gene>
<keyword evidence="8" id="KW-1185">Reference proteome</keyword>
<organism evidence="7 8">
    <name type="scientific">Bosea vaviloviae</name>
    <dbReference type="NCBI Taxonomy" id="1526658"/>
    <lineage>
        <taxon>Bacteria</taxon>
        <taxon>Pseudomonadati</taxon>
        <taxon>Pseudomonadota</taxon>
        <taxon>Alphaproteobacteria</taxon>
        <taxon>Hyphomicrobiales</taxon>
        <taxon>Boseaceae</taxon>
        <taxon>Bosea</taxon>
    </lineage>
</organism>
<feature type="transmembrane region" description="Helical" evidence="5">
    <location>
        <begin position="6"/>
        <end position="23"/>
    </location>
</feature>
<dbReference type="InterPro" id="IPR051263">
    <property type="entry name" value="C-type_cytochrome_biogenesis"/>
</dbReference>
<comment type="subcellular location">
    <subcellularLocation>
        <location evidence="1">Cell envelope</location>
    </subcellularLocation>
</comment>
<evidence type="ECO:0000256" key="2">
    <source>
        <dbReference type="ARBA" id="ARBA00022737"/>
    </source>
</evidence>
<dbReference type="STRING" id="1526658.BHK69_12870"/>
<evidence type="ECO:0000256" key="3">
    <source>
        <dbReference type="ARBA" id="ARBA00022748"/>
    </source>
</evidence>
<evidence type="ECO:0000259" key="6">
    <source>
        <dbReference type="Pfam" id="PF23914"/>
    </source>
</evidence>
<proteinExistence type="predicted"/>
<dbReference type="NCBIfam" id="TIGR03142">
    <property type="entry name" value="cytochro_ccmI"/>
    <property type="match status" value="1"/>
</dbReference>
<dbReference type="KEGG" id="bvv:BHK69_12870"/>
<keyword evidence="5" id="KW-0472">Membrane</keyword>
<sequence>MLIWIIFAVMTGAAVFALLWPLGRGQGAAFADGSDAASLYRAQVNEIDRDLGRALIGPAEAEAARVEAARRLLRAADKEGDPAGETESSLRRRRASSALALSFVPLLALLVYGAYGSPTRPDQPLSARLRSDPSQQDFAVSLARIEAHLAANPADGRGWAVLAPVYLRQGRPEDAARAFTAAIRNGEDGAEMRAGLGEAQILTAGGVVTVEARETLAEALKREPGNPRARYFLAIAREQDGDSQGAVAAFESLLKDAPPGAAWAPAVRQRLQALDNHALDRDTARAEIAKLPAADQQAAIRGMVEGLAERLKAGGGTLAEWERLVRSQNVLGEKAAAREAVAMARSRLSQDSAALVQLDQLAGELGLKEPAP</sequence>
<accession>A0A1D7U1I4</accession>
<dbReference type="SUPFAM" id="SSF48452">
    <property type="entry name" value="TPR-like"/>
    <property type="match status" value="1"/>
</dbReference>
<evidence type="ECO:0000256" key="5">
    <source>
        <dbReference type="SAM" id="Phobius"/>
    </source>
</evidence>
<evidence type="ECO:0000256" key="1">
    <source>
        <dbReference type="ARBA" id="ARBA00004196"/>
    </source>
</evidence>
<protein>
    <submittedName>
        <fullName evidence="7">C-type cytochrome biogenesis protein CcmI</fullName>
    </submittedName>
</protein>
<dbReference type="InterPro" id="IPR056413">
    <property type="entry name" value="TPR_CcmH_CycH"/>
</dbReference>
<dbReference type="AlphaFoldDB" id="A0A1D7U1I4"/>
<keyword evidence="5" id="KW-1133">Transmembrane helix</keyword>
<evidence type="ECO:0000313" key="7">
    <source>
        <dbReference type="EMBL" id="AOO81239.1"/>
    </source>
</evidence>
<dbReference type="GO" id="GO:0030313">
    <property type="term" value="C:cell envelope"/>
    <property type="evidence" value="ECO:0007669"/>
    <property type="project" value="UniProtKB-SubCell"/>
</dbReference>
<keyword evidence="3" id="KW-0201">Cytochrome c-type biogenesis</keyword>
<feature type="domain" description="Cytochrome c-type biogenesis protein H TPR" evidence="6">
    <location>
        <begin position="145"/>
        <end position="259"/>
    </location>
</feature>
<dbReference type="InterPro" id="IPR017560">
    <property type="entry name" value="Cyt_c_biogenesis_CcmI"/>
</dbReference>
<reference evidence="7 8" key="1">
    <citation type="journal article" date="2015" name="Antonie Van Leeuwenhoek">
        <title>Bosea vaviloviae sp. nov., a new species of slow-growing rhizobia isolated from nodules of the relict species Vavilovia formosa (Stev.) Fed.</title>
        <authorList>
            <person name="Safronova V.I."/>
            <person name="Kuznetsova I.G."/>
            <person name="Sazanova A.L."/>
            <person name="Kimeklis A.K."/>
            <person name="Belimov A.A."/>
            <person name="Andronov E.E."/>
            <person name="Pinaev A.G."/>
            <person name="Chizhevskaya E.P."/>
            <person name="Pukhaev A.R."/>
            <person name="Popov K.P."/>
            <person name="Willems A."/>
            <person name="Tikhonovich I.A."/>
        </authorList>
    </citation>
    <scope>NUCLEOTIDE SEQUENCE [LARGE SCALE GENOMIC DNA]</scope>
    <source>
        <strain evidence="7 8">Vaf18</strain>
    </source>
</reference>
<dbReference type="InterPro" id="IPR011990">
    <property type="entry name" value="TPR-like_helical_dom_sf"/>
</dbReference>
<dbReference type="OrthoDB" id="9815847at2"/>
<dbReference type="Pfam" id="PF23914">
    <property type="entry name" value="TPR_CcmH_CycH"/>
    <property type="match status" value="1"/>
</dbReference>
<dbReference type="Proteomes" id="UP000094969">
    <property type="component" value="Chromosome"/>
</dbReference>
<dbReference type="PANTHER" id="PTHR47870">
    <property type="entry name" value="CYTOCHROME C-TYPE BIOGENESIS PROTEIN CCMH"/>
    <property type="match status" value="1"/>
</dbReference>
<dbReference type="EMBL" id="CP017147">
    <property type="protein sequence ID" value="AOO81239.1"/>
    <property type="molecule type" value="Genomic_DNA"/>
</dbReference>
<dbReference type="Gene3D" id="1.25.40.10">
    <property type="entry name" value="Tetratricopeptide repeat domain"/>
    <property type="match status" value="1"/>
</dbReference>
<dbReference type="PANTHER" id="PTHR47870:SF1">
    <property type="entry name" value="CYTOCHROME C-TYPE BIOGENESIS PROTEIN CCMH"/>
    <property type="match status" value="1"/>
</dbReference>